<evidence type="ECO:0000313" key="3">
    <source>
        <dbReference type="EMBL" id="VVE32847.1"/>
    </source>
</evidence>
<dbReference type="PANTHER" id="PTHR43037:SF5">
    <property type="entry name" value="FERULOYL ESTERASE"/>
    <property type="match status" value="1"/>
</dbReference>
<proteinExistence type="predicted"/>
<keyword evidence="1" id="KW-0732">Signal</keyword>
<dbReference type="PROSITE" id="PS51257">
    <property type="entry name" value="PROKAR_LIPOPROTEIN"/>
    <property type="match status" value="1"/>
</dbReference>
<dbReference type="Gene3D" id="3.40.50.1820">
    <property type="entry name" value="alpha/beta hydrolase"/>
    <property type="match status" value="1"/>
</dbReference>
<dbReference type="Proteomes" id="UP000333828">
    <property type="component" value="Unassembled WGS sequence"/>
</dbReference>
<sequence>MKITPYHVGPTMSFSCRLDPRFSYCLYVPRGYADPARPRCRILLAVHGTERANQRLRDRFADFAERDNCIVLAPLFPAGMTGDDNIDAYKYLAQGDLRYDLIAKDMIDEVAYAYDVSADRMLVFGFSGGAHFAHRFLYGHASRVRAASIAAPGGITLPDAEHPWWIGLQDFEARFGRPVDWAALKSIVMHLVVGADDTNPQGMIQSPSHPYWMPGADALGKTRVERLRRLYDAMVALGVDTRYEALPGVRHEMEPLVDAAQAFFATVSR</sequence>
<gene>
    <name evidence="3" type="ORF">PIN31115_03725</name>
</gene>
<name>A0A5E4X967_9BURK</name>
<dbReference type="InterPro" id="IPR029058">
    <property type="entry name" value="AB_hydrolase_fold"/>
</dbReference>
<dbReference type="GO" id="GO:0016787">
    <property type="term" value="F:hydrolase activity"/>
    <property type="evidence" value="ECO:0007669"/>
    <property type="project" value="UniProtKB-KW"/>
</dbReference>
<dbReference type="EMBL" id="CABPSI010000004">
    <property type="protein sequence ID" value="VVE32847.1"/>
    <property type="molecule type" value="Genomic_DNA"/>
</dbReference>
<organism evidence="3 4">
    <name type="scientific">Pandoraea iniqua</name>
    <dbReference type="NCBI Taxonomy" id="2508288"/>
    <lineage>
        <taxon>Bacteria</taxon>
        <taxon>Pseudomonadati</taxon>
        <taxon>Pseudomonadota</taxon>
        <taxon>Betaproteobacteria</taxon>
        <taxon>Burkholderiales</taxon>
        <taxon>Burkholderiaceae</taxon>
        <taxon>Pandoraea</taxon>
    </lineage>
</organism>
<dbReference type="AlphaFoldDB" id="A0A5E4X967"/>
<dbReference type="InterPro" id="IPR050955">
    <property type="entry name" value="Plant_Biomass_Hydrol_Est"/>
</dbReference>
<keyword evidence="4" id="KW-1185">Reference proteome</keyword>
<keyword evidence="2 3" id="KW-0378">Hydrolase</keyword>
<dbReference type="PANTHER" id="PTHR43037">
    <property type="entry name" value="UNNAMED PRODUCT-RELATED"/>
    <property type="match status" value="1"/>
</dbReference>
<accession>A0A5E4X967</accession>
<protein>
    <submittedName>
        <fullName evidence="3">Hydrolase</fullName>
    </submittedName>
</protein>
<dbReference type="SUPFAM" id="SSF53474">
    <property type="entry name" value="alpha/beta-Hydrolases"/>
    <property type="match status" value="1"/>
</dbReference>
<evidence type="ECO:0000256" key="2">
    <source>
        <dbReference type="ARBA" id="ARBA00022801"/>
    </source>
</evidence>
<evidence type="ECO:0000313" key="4">
    <source>
        <dbReference type="Proteomes" id="UP000333828"/>
    </source>
</evidence>
<dbReference type="RefSeq" id="WP_150685306.1">
    <property type="nucleotide sequence ID" value="NZ_CABPSI010000004.1"/>
</dbReference>
<reference evidence="3 4" key="1">
    <citation type="submission" date="2019-08" db="EMBL/GenBank/DDBJ databases">
        <authorList>
            <person name="Peeters C."/>
        </authorList>
    </citation>
    <scope>NUCLEOTIDE SEQUENCE [LARGE SCALE GENOMIC DNA]</scope>
    <source>
        <strain evidence="3 4">LMG 31115</strain>
    </source>
</reference>
<evidence type="ECO:0000256" key="1">
    <source>
        <dbReference type="ARBA" id="ARBA00022729"/>
    </source>
</evidence>